<reference evidence="2 3" key="1">
    <citation type="submission" date="2019-01" db="EMBL/GenBank/DDBJ databases">
        <authorList>
            <person name="Ferrante I. M."/>
        </authorList>
    </citation>
    <scope>NUCLEOTIDE SEQUENCE [LARGE SCALE GENOMIC DNA]</scope>
    <source>
        <strain evidence="2 3">B856</strain>
    </source>
</reference>
<name>A0A448ZPK5_9STRA</name>
<sequence>MEGPSMHGYNNEICYHQIHHHDDDPVCVTPNKRRRVSMSARVRFDDRVTVMNQDERGCSPRDNPSEMEQQQQQQQHPPSSLWLTPNDFTKIQNSIFTTLEMMKLTGDFGRDTPLSNRYCARGLENCDLERKGSLTEEALARRRNVIGAVLHEQNIQRKRQMEASLSSSSSRRHNLCNRMGGGYGVQQQQQQQQRDDHHALIQKQGCTKIPEHGGSCVLDHFRIGLICMNLTHGDIMDSIDRGRQDSEEALEIYRTKPLPLGNR</sequence>
<keyword evidence="3" id="KW-1185">Reference proteome</keyword>
<evidence type="ECO:0000256" key="1">
    <source>
        <dbReference type="SAM" id="MobiDB-lite"/>
    </source>
</evidence>
<organism evidence="2 3">
    <name type="scientific">Pseudo-nitzschia multistriata</name>
    <dbReference type="NCBI Taxonomy" id="183589"/>
    <lineage>
        <taxon>Eukaryota</taxon>
        <taxon>Sar</taxon>
        <taxon>Stramenopiles</taxon>
        <taxon>Ochrophyta</taxon>
        <taxon>Bacillariophyta</taxon>
        <taxon>Bacillariophyceae</taxon>
        <taxon>Bacillariophycidae</taxon>
        <taxon>Bacillariales</taxon>
        <taxon>Bacillariaceae</taxon>
        <taxon>Pseudo-nitzschia</taxon>
    </lineage>
</organism>
<feature type="region of interest" description="Disordered" evidence="1">
    <location>
        <begin position="51"/>
        <end position="80"/>
    </location>
</feature>
<dbReference type="Proteomes" id="UP000291116">
    <property type="component" value="Unassembled WGS sequence"/>
</dbReference>
<evidence type="ECO:0000313" key="2">
    <source>
        <dbReference type="EMBL" id="VEU43971.1"/>
    </source>
</evidence>
<proteinExistence type="predicted"/>
<dbReference type="AlphaFoldDB" id="A0A448ZPK5"/>
<gene>
    <name evidence="2" type="ORF">PSNMU_V1.4_AUG-EV-PASAV3_0110740</name>
</gene>
<evidence type="ECO:0000313" key="3">
    <source>
        <dbReference type="Proteomes" id="UP000291116"/>
    </source>
</evidence>
<accession>A0A448ZPK5</accession>
<dbReference type="EMBL" id="CAACVS010000602">
    <property type="protein sequence ID" value="VEU43971.1"/>
    <property type="molecule type" value="Genomic_DNA"/>
</dbReference>
<protein>
    <submittedName>
        <fullName evidence="2">Uncharacterized protein</fullName>
    </submittedName>
</protein>